<gene>
    <name evidence="1" type="ORF">DGYR_LOCUS3626</name>
</gene>
<dbReference type="Proteomes" id="UP000549394">
    <property type="component" value="Unassembled WGS sequence"/>
</dbReference>
<proteinExistence type="predicted"/>
<dbReference type="SUPFAM" id="SSF52047">
    <property type="entry name" value="RNI-like"/>
    <property type="match status" value="1"/>
</dbReference>
<accession>A0A7I8VEW8</accession>
<dbReference type="AlphaFoldDB" id="A0A7I8VEW8"/>
<protein>
    <submittedName>
        <fullName evidence="1">DgyrCDS3855</fullName>
    </submittedName>
</protein>
<sequence>MFIRNSNSGSSISLGAQTILSAAQLNHKVTDKDLNLLNQSGSKLQKFSINLNGIQKPESLKFLKDHPLEKLELKNFDVLYNLKDIEDFINVENLTELNLTSLSLSFKLNSSTCRRLKSLKKLNLNDTRLDDENFTILCKELPNLQNLQLKASKIKNESVLMELKKLQSLHFDNGYNSLKRLHNILIELKNFKELVLTGKSEINFDAVNRIFFESNWHLEKLIVNVKHGKWLECLSKRNLSVEKPNLKFCCLYSSQGIFLYDGKNIIKFTSDDPNKYEQIKELNDPLYVLNLAQHLKGCGDSFIVYTLQRMLDLAEKDDWDDEKLNIIWKIIFAMVDIENQDSTWILNNPYSTDYLKLINRMENYSKNDFFWIKTVESCCRILYSSSINFGFKQYYSEAMKIICKKWDLQDKVFKKYKMFRVYLRFFIAITEQLNPKNSSFYTDLGQVELCVQELLKVHELLFEKIGKDNFLDRASISETLREVRKIEQLLFNWNIQIEDEQLQNCRKSLENYFNTCVLDYLKTIEKSI</sequence>
<evidence type="ECO:0000313" key="1">
    <source>
        <dbReference type="EMBL" id="CAD5114814.1"/>
    </source>
</evidence>
<organism evidence="1 2">
    <name type="scientific">Dimorphilus gyrociliatus</name>
    <dbReference type="NCBI Taxonomy" id="2664684"/>
    <lineage>
        <taxon>Eukaryota</taxon>
        <taxon>Metazoa</taxon>
        <taxon>Spiralia</taxon>
        <taxon>Lophotrochozoa</taxon>
        <taxon>Annelida</taxon>
        <taxon>Polychaeta</taxon>
        <taxon>Polychaeta incertae sedis</taxon>
        <taxon>Dinophilidae</taxon>
        <taxon>Dimorphilus</taxon>
    </lineage>
</organism>
<evidence type="ECO:0000313" key="2">
    <source>
        <dbReference type="Proteomes" id="UP000549394"/>
    </source>
</evidence>
<reference evidence="1 2" key="1">
    <citation type="submission" date="2020-08" db="EMBL/GenBank/DDBJ databases">
        <authorList>
            <person name="Hejnol A."/>
        </authorList>
    </citation>
    <scope>NUCLEOTIDE SEQUENCE [LARGE SCALE GENOMIC DNA]</scope>
</reference>
<dbReference type="EMBL" id="CAJFCJ010000005">
    <property type="protein sequence ID" value="CAD5114814.1"/>
    <property type="molecule type" value="Genomic_DNA"/>
</dbReference>
<dbReference type="InterPro" id="IPR032675">
    <property type="entry name" value="LRR_dom_sf"/>
</dbReference>
<dbReference type="Gene3D" id="3.80.10.10">
    <property type="entry name" value="Ribonuclease Inhibitor"/>
    <property type="match status" value="1"/>
</dbReference>
<keyword evidence="2" id="KW-1185">Reference proteome</keyword>
<comment type="caution">
    <text evidence="1">The sequence shown here is derived from an EMBL/GenBank/DDBJ whole genome shotgun (WGS) entry which is preliminary data.</text>
</comment>
<name>A0A7I8VEW8_9ANNE</name>